<dbReference type="OrthoDB" id="149925at2"/>
<feature type="compositionally biased region" description="Low complexity" evidence="1">
    <location>
        <begin position="8"/>
        <end position="23"/>
    </location>
</feature>
<comment type="caution">
    <text evidence="3">The sequence shown here is derived from an EMBL/GenBank/DDBJ whole genome shotgun (WGS) entry which is preliminary data.</text>
</comment>
<organism evidence="3 4">
    <name type="scientific">Dictyobacter arantiisoli</name>
    <dbReference type="NCBI Taxonomy" id="2014874"/>
    <lineage>
        <taxon>Bacteria</taxon>
        <taxon>Bacillati</taxon>
        <taxon>Chloroflexota</taxon>
        <taxon>Ktedonobacteria</taxon>
        <taxon>Ktedonobacterales</taxon>
        <taxon>Dictyobacteraceae</taxon>
        <taxon>Dictyobacter</taxon>
    </lineage>
</organism>
<accession>A0A5A5T5D8</accession>
<keyword evidence="2" id="KW-0472">Membrane</keyword>
<protein>
    <recommendedName>
        <fullName evidence="5">VCBS repeat-containing protein</fullName>
    </recommendedName>
</protein>
<evidence type="ECO:0000313" key="4">
    <source>
        <dbReference type="Proteomes" id="UP000322530"/>
    </source>
</evidence>
<feature type="compositionally biased region" description="Polar residues" evidence="1">
    <location>
        <begin position="63"/>
        <end position="72"/>
    </location>
</feature>
<evidence type="ECO:0000313" key="3">
    <source>
        <dbReference type="EMBL" id="GCF06610.1"/>
    </source>
</evidence>
<reference evidence="3 4" key="1">
    <citation type="submission" date="2019-01" db="EMBL/GenBank/DDBJ databases">
        <title>Draft genome sequence of Dictyobacter sp. Uno17.</title>
        <authorList>
            <person name="Wang C.M."/>
            <person name="Zheng Y."/>
            <person name="Sakai Y."/>
            <person name="Abe K."/>
            <person name="Yokota A."/>
            <person name="Yabe S."/>
        </authorList>
    </citation>
    <scope>NUCLEOTIDE SEQUENCE [LARGE SCALE GENOMIC DNA]</scope>
    <source>
        <strain evidence="3 4">Uno17</strain>
    </source>
</reference>
<evidence type="ECO:0008006" key="5">
    <source>
        <dbReference type="Google" id="ProtNLM"/>
    </source>
</evidence>
<dbReference type="EMBL" id="BIXY01000001">
    <property type="protein sequence ID" value="GCF06610.1"/>
    <property type="molecule type" value="Genomic_DNA"/>
</dbReference>
<gene>
    <name evidence="3" type="ORF">KDI_01740</name>
</gene>
<keyword evidence="2" id="KW-0812">Transmembrane</keyword>
<evidence type="ECO:0000256" key="1">
    <source>
        <dbReference type="SAM" id="MobiDB-lite"/>
    </source>
</evidence>
<keyword evidence="2" id="KW-1133">Transmembrane helix</keyword>
<dbReference type="Proteomes" id="UP000322530">
    <property type="component" value="Unassembled WGS sequence"/>
</dbReference>
<feature type="transmembrane region" description="Helical" evidence="2">
    <location>
        <begin position="125"/>
        <end position="150"/>
    </location>
</feature>
<feature type="region of interest" description="Disordered" evidence="1">
    <location>
        <begin position="1"/>
        <end position="23"/>
    </location>
</feature>
<evidence type="ECO:0000256" key="2">
    <source>
        <dbReference type="SAM" id="Phobius"/>
    </source>
</evidence>
<dbReference type="AlphaFoldDB" id="A0A5A5T5D8"/>
<sequence length="265" mass="30039">MEQSSYVQAARRANRRTSASQAAAIPDVFAEEYDDIWPTHHSSSVRRYRSDVQMESGRAQADEQWSTLPDRQSTGKRAIPQRRTATQPSVPSSSRHAVDTEDVVLPDQRVPYQYAPAHPLPRFHWTVWTGLALFCMIIGWFVVSSMLHWWQITRDDWHYGRPRTYQIDQVVGHNDTLANPSHFIALNLNRHVEVIEFPGGDATHARVYMGPVLVGVDQDLVPVTLTFVDANHDGKLDMIMNVQDSHIIFLNTGSQFSSPGNGEHI</sequence>
<dbReference type="RefSeq" id="WP_149399342.1">
    <property type="nucleotide sequence ID" value="NZ_BIXY01000001.1"/>
</dbReference>
<keyword evidence="4" id="KW-1185">Reference proteome</keyword>
<feature type="compositionally biased region" description="Polar residues" evidence="1">
    <location>
        <begin position="83"/>
        <end position="95"/>
    </location>
</feature>
<feature type="region of interest" description="Disordered" evidence="1">
    <location>
        <begin position="43"/>
        <end position="98"/>
    </location>
</feature>
<name>A0A5A5T5D8_9CHLR</name>
<proteinExistence type="predicted"/>